<dbReference type="EMBL" id="JBFNQN010000013">
    <property type="protein sequence ID" value="MEW9266657.1"/>
    <property type="molecule type" value="Genomic_DNA"/>
</dbReference>
<evidence type="ECO:0000256" key="1">
    <source>
        <dbReference type="ARBA" id="ARBA00004651"/>
    </source>
</evidence>
<feature type="transmembrane region" description="Helical" evidence="9">
    <location>
        <begin position="351"/>
        <end position="371"/>
    </location>
</feature>
<organism evidence="12 13">
    <name type="scientific">Kineococcus endophyticus</name>
    <dbReference type="NCBI Taxonomy" id="1181883"/>
    <lineage>
        <taxon>Bacteria</taxon>
        <taxon>Bacillati</taxon>
        <taxon>Actinomycetota</taxon>
        <taxon>Actinomycetes</taxon>
        <taxon>Kineosporiales</taxon>
        <taxon>Kineosporiaceae</taxon>
        <taxon>Kineococcus</taxon>
    </lineage>
</organism>
<keyword evidence="13" id="KW-1185">Reference proteome</keyword>
<feature type="transmembrane region" description="Helical" evidence="9">
    <location>
        <begin position="172"/>
        <end position="190"/>
    </location>
</feature>
<feature type="domain" description="Putative mannosyltransferase YkcA/B-like C-terminal" evidence="11">
    <location>
        <begin position="587"/>
        <end position="678"/>
    </location>
</feature>
<reference evidence="12 13" key="1">
    <citation type="submission" date="2024-07" db="EMBL/GenBank/DDBJ databases">
        <authorList>
            <person name="Thanompreechachai J."/>
            <person name="Duangmal K."/>
        </authorList>
    </citation>
    <scope>NUCLEOTIDE SEQUENCE [LARGE SCALE GENOMIC DNA]</scope>
    <source>
        <strain evidence="12 13">KCTC 19886</strain>
    </source>
</reference>
<evidence type="ECO:0000256" key="3">
    <source>
        <dbReference type="ARBA" id="ARBA00022676"/>
    </source>
</evidence>
<dbReference type="InterPro" id="IPR038731">
    <property type="entry name" value="RgtA/B/C-like"/>
</dbReference>
<keyword evidence="4 12" id="KW-0808">Transferase</keyword>
<evidence type="ECO:0000256" key="8">
    <source>
        <dbReference type="SAM" id="MobiDB-lite"/>
    </source>
</evidence>
<feature type="transmembrane region" description="Helical" evidence="9">
    <location>
        <begin position="196"/>
        <end position="229"/>
    </location>
</feature>
<evidence type="ECO:0000256" key="4">
    <source>
        <dbReference type="ARBA" id="ARBA00022679"/>
    </source>
</evidence>
<dbReference type="EC" id="2.4.-.-" evidence="12"/>
<feature type="transmembrane region" description="Helical" evidence="9">
    <location>
        <begin position="39"/>
        <end position="58"/>
    </location>
</feature>
<name>A0ABV3PAX5_9ACTN</name>
<dbReference type="GO" id="GO:0016757">
    <property type="term" value="F:glycosyltransferase activity"/>
    <property type="evidence" value="ECO:0007669"/>
    <property type="project" value="UniProtKB-KW"/>
</dbReference>
<feature type="domain" description="Glycosyltransferase RgtA/B/C/D-like" evidence="10">
    <location>
        <begin position="97"/>
        <end position="253"/>
    </location>
</feature>
<feature type="transmembrane region" description="Helical" evidence="9">
    <location>
        <begin position="405"/>
        <end position="425"/>
    </location>
</feature>
<keyword evidence="2" id="KW-1003">Cell membrane</keyword>
<sequence>MSTTSDALGWARSTGSATPDRVRRLARTTWRGREQDPRWVRPTLLGLLAATAVLYLVGLSASGWANPFYAAAAQAGSRSWEAWFFGSSDASNAITVDKPPAALWITGLSVRLFGLSSWSVLVPQALEGVAAVGLLHATVRRRTSPATGLIAGFLLATTPVATLMFRFNNPDALLVLLMVAATWGVLKAVDTGRARFLVWAGVFVGLGFLAKQLQVFLVLPGLGLTYLWAAPHPVGRRVLHLLRAAAALLLSAGWWVAVVELVPSSWRPYVGGSQDDSFLSLTFGYNGFGRLTGDETGSVGAGNGWGETGIARMFDSEFGGNISWLLPAAFALAAVGFVLTRRSARTDTRRAAYLAWSGWLVVTFVAFSFMSGIIHPYYTVALAPAVAALVALGTTDLWRRRSSRWALPVLAVVVAVTAGWAFVLLGRSAEFLPWLRWVVLVTGVVGTAALAAAAFVRGGTTARRLRGAGAVAAAVAVLAGPVSYSVQTAATPHTGAIVSAGPSASGAFAMGGGRGGPGGGQFSSMFTQGRTPGGGTAPGTGFASGPQNPFGTGGARTGRAGGSAGGSAGGRGGGGGLLGATTPGAALTSLLATDAGRYRWVAATTGSNNAAGYQLATQEPVMAVGGFNGTDPAPTLEQFQAYVAAGDVHYYVASRSMASTRTGGSDAAAQIAAWVEENFTATTVDGTTLYDLTGGLTEASTASTT</sequence>
<evidence type="ECO:0000256" key="2">
    <source>
        <dbReference type="ARBA" id="ARBA00022475"/>
    </source>
</evidence>
<dbReference type="Proteomes" id="UP001555826">
    <property type="component" value="Unassembled WGS sequence"/>
</dbReference>
<keyword evidence="3 12" id="KW-0328">Glycosyltransferase</keyword>
<accession>A0ABV3PAX5</accession>
<keyword evidence="5 9" id="KW-0812">Transmembrane</keyword>
<evidence type="ECO:0000313" key="12">
    <source>
        <dbReference type="EMBL" id="MEW9266657.1"/>
    </source>
</evidence>
<feature type="transmembrane region" description="Helical" evidence="9">
    <location>
        <begin position="322"/>
        <end position="339"/>
    </location>
</feature>
<evidence type="ECO:0000259" key="10">
    <source>
        <dbReference type="Pfam" id="PF13231"/>
    </source>
</evidence>
<dbReference type="Pfam" id="PF13231">
    <property type="entry name" value="PMT_2"/>
    <property type="match status" value="1"/>
</dbReference>
<dbReference type="PANTHER" id="PTHR33908">
    <property type="entry name" value="MANNOSYLTRANSFERASE YKCB-RELATED"/>
    <property type="match status" value="1"/>
</dbReference>
<dbReference type="RefSeq" id="WP_367639801.1">
    <property type="nucleotide sequence ID" value="NZ_JBFNQN010000013.1"/>
</dbReference>
<dbReference type="PANTHER" id="PTHR33908:SF3">
    <property type="entry name" value="UNDECAPRENYL PHOSPHATE-ALPHA-4-AMINO-4-DEOXY-L-ARABINOSE ARABINOSYL TRANSFERASE"/>
    <property type="match status" value="1"/>
</dbReference>
<keyword evidence="7 9" id="KW-0472">Membrane</keyword>
<comment type="caution">
    <text evidence="12">The sequence shown here is derived from an EMBL/GenBank/DDBJ whole genome shotgun (WGS) entry which is preliminary data.</text>
</comment>
<feature type="transmembrane region" description="Helical" evidence="9">
    <location>
        <begin position="437"/>
        <end position="456"/>
    </location>
</feature>
<gene>
    <name evidence="12" type="ORF">AB1207_18050</name>
</gene>
<evidence type="ECO:0000256" key="9">
    <source>
        <dbReference type="SAM" id="Phobius"/>
    </source>
</evidence>
<comment type="subcellular location">
    <subcellularLocation>
        <location evidence="1">Cell membrane</location>
        <topology evidence="1">Multi-pass membrane protein</topology>
    </subcellularLocation>
</comment>
<feature type="region of interest" description="Disordered" evidence="8">
    <location>
        <begin position="530"/>
        <end position="570"/>
    </location>
</feature>
<proteinExistence type="predicted"/>
<evidence type="ECO:0000256" key="7">
    <source>
        <dbReference type="ARBA" id="ARBA00023136"/>
    </source>
</evidence>
<evidence type="ECO:0000313" key="13">
    <source>
        <dbReference type="Proteomes" id="UP001555826"/>
    </source>
</evidence>
<evidence type="ECO:0000256" key="5">
    <source>
        <dbReference type="ARBA" id="ARBA00022692"/>
    </source>
</evidence>
<evidence type="ECO:0000256" key="6">
    <source>
        <dbReference type="ARBA" id="ARBA00022989"/>
    </source>
</evidence>
<dbReference type="InterPro" id="IPR056785">
    <property type="entry name" value="YkcA/B-like_C"/>
</dbReference>
<protein>
    <submittedName>
        <fullName evidence="12">Glycosyltransferase family 39 protein</fullName>
        <ecNumber evidence="12">2.4.-.-</ecNumber>
    </submittedName>
</protein>
<feature type="compositionally biased region" description="Gly residues" evidence="8">
    <location>
        <begin position="551"/>
        <end position="570"/>
    </location>
</feature>
<evidence type="ECO:0000259" key="11">
    <source>
        <dbReference type="Pfam" id="PF24878"/>
    </source>
</evidence>
<keyword evidence="6 9" id="KW-1133">Transmembrane helix</keyword>
<feature type="transmembrane region" description="Helical" evidence="9">
    <location>
        <begin position="377"/>
        <end position="398"/>
    </location>
</feature>
<dbReference type="Pfam" id="PF24878">
    <property type="entry name" value="YkcB_C"/>
    <property type="match status" value="1"/>
</dbReference>
<feature type="transmembrane region" description="Helical" evidence="9">
    <location>
        <begin position="146"/>
        <end position="165"/>
    </location>
</feature>
<feature type="transmembrane region" description="Helical" evidence="9">
    <location>
        <begin position="468"/>
        <end position="486"/>
    </location>
</feature>
<dbReference type="InterPro" id="IPR050297">
    <property type="entry name" value="LipidA_mod_glycosyltrf_83"/>
</dbReference>